<keyword evidence="3" id="KW-1185">Reference proteome</keyword>
<gene>
    <name evidence="2" type="ORF">ROHU_015946</name>
</gene>
<protein>
    <submittedName>
        <fullName evidence="2">Senescence-associated</fullName>
    </submittedName>
</protein>
<evidence type="ECO:0000256" key="1">
    <source>
        <dbReference type="SAM" id="MobiDB-lite"/>
    </source>
</evidence>
<sequence length="403" mass="42124">MPRSDDRCARQDRCGPPPGFPLASPCPGIVHHLSGTFARALAPPAPARGRGTGRAGGAPPAGAGGSHLGRREAGLHLHCAVGARGHPLTRARVRLLGPCFKTGRVGGRPLRGPRAPVVRGPDPRPGGAARPRRTEDSPPRRAPAPGARGPVPPRGERGREDTARGPGVLFNFPSRYLSTIGLVPVFSLRWSLPPALGCIPKQPDSEKNRTPAGRGRYRPHTVHGLSLHQKDLGPRPAPREAVFRTPHFPRRVPGAGIRRWAPPSSLAATEGILPVGGRPNQRERAGRERASPGGRETRARPPPARPPTTASAGAGVGGPTVARAAGQTHRQPRRRTPSPGANEAPPLPPPPGGRGGRGRRKARGGEDAPARGGLFLGGRRPGGSEPPPRLRALQPRGPGGPDR</sequence>
<feature type="compositionally biased region" description="Basic and acidic residues" evidence="1">
    <location>
        <begin position="228"/>
        <end position="242"/>
    </location>
</feature>
<organism evidence="2 3">
    <name type="scientific">Labeo rohita</name>
    <name type="common">Indian major carp</name>
    <name type="synonym">Cyprinus rohita</name>
    <dbReference type="NCBI Taxonomy" id="84645"/>
    <lineage>
        <taxon>Eukaryota</taxon>
        <taxon>Metazoa</taxon>
        <taxon>Chordata</taxon>
        <taxon>Craniata</taxon>
        <taxon>Vertebrata</taxon>
        <taxon>Euteleostomi</taxon>
        <taxon>Actinopterygii</taxon>
        <taxon>Neopterygii</taxon>
        <taxon>Teleostei</taxon>
        <taxon>Ostariophysi</taxon>
        <taxon>Cypriniformes</taxon>
        <taxon>Cyprinidae</taxon>
        <taxon>Labeoninae</taxon>
        <taxon>Labeonini</taxon>
        <taxon>Labeo</taxon>
    </lineage>
</organism>
<dbReference type="STRING" id="84645.A0A498NMH4"/>
<accession>A0A498NMH4</accession>
<feature type="compositionally biased region" description="Basic and acidic residues" evidence="1">
    <location>
        <begin position="154"/>
        <end position="163"/>
    </location>
</feature>
<dbReference type="PANTHER" id="PTHR33205">
    <property type="entry name" value="TRANSMEMBRANE PROTEIN"/>
    <property type="match status" value="1"/>
</dbReference>
<feature type="compositionally biased region" description="Low complexity" evidence="1">
    <location>
        <begin position="107"/>
        <end position="129"/>
    </location>
</feature>
<dbReference type="PANTHER" id="PTHR33205:SF1">
    <property type="entry name" value="TRANSMEMBRANE PROTEIN"/>
    <property type="match status" value="1"/>
</dbReference>
<dbReference type="AlphaFoldDB" id="A0A498NMH4"/>
<feature type="compositionally biased region" description="Basic and acidic residues" evidence="1">
    <location>
        <begin position="280"/>
        <end position="299"/>
    </location>
</feature>
<feature type="region of interest" description="Disordered" evidence="1">
    <location>
        <begin position="102"/>
        <end position="168"/>
    </location>
</feature>
<evidence type="ECO:0000313" key="2">
    <source>
        <dbReference type="EMBL" id="RXN32958.1"/>
    </source>
</evidence>
<feature type="region of interest" description="Disordered" evidence="1">
    <location>
        <begin position="199"/>
        <end position="403"/>
    </location>
</feature>
<feature type="region of interest" description="Disordered" evidence="1">
    <location>
        <begin position="1"/>
        <end position="21"/>
    </location>
</feature>
<proteinExistence type="predicted"/>
<comment type="caution">
    <text evidence="2">The sequence shown here is derived from an EMBL/GenBank/DDBJ whole genome shotgun (WGS) entry which is preliminary data.</text>
</comment>
<name>A0A498NMH4_LABRO</name>
<reference evidence="2 3" key="1">
    <citation type="submission" date="2018-03" db="EMBL/GenBank/DDBJ databases">
        <title>Draft genome sequence of Rohu Carp (Labeo rohita).</title>
        <authorList>
            <person name="Das P."/>
            <person name="Kushwaha B."/>
            <person name="Joshi C.G."/>
            <person name="Kumar D."/>
            <person name="Nagpure N.S."/>
            <person name="Sahoo L."/>
            <person name="Das S.P."/>
            <person name="Bit A."/>
            <person name="Patnaik S."/>
            <person name="Meher P.K."/>
            <person name="Jayasankar P."/>
            <person name="Koringa P.G."/>
            <person name="Patel N.V."/>
            <person name="Hinsu A.T."/>
            <person name="Kumar R."/>
            <person name="Pandey M."/>
            <person name="Agarwal S."/>
            <person name="Srivastava S."/>
            <person name="Singh M."/>
            <person name="Iquebal M.A."/>
            <person name="Jaiswal S."/>
            <person name="Angadi U.B."/>
            <person name="Kumar N."/>
            <person name="Raza M."/>
            <person name="Shah T.M."/>
            <person name="Rai A."/>
            <person name="Jena J.K."/>
        </authorList>
    </citation>
    <scope>NUCLEOTIDE SEQUENCE [LARGE SCALE GENOMIC DNA]</scope>
    <source>
        <strain evidence="2">DASCIFA01</strain>
        <tissue evidence="2">Testis</tissue>
    </source>
</reference>
<dbReference type="EMBL" id="QBIY01011307">
    <property type="protein sequence ID" value="RXN32958.1"/>
    <property type="molecule type" value="Genomic_DNA"/>
</dbReference>
<feature type="region of interest" description="Disordered" evidence="1">
    <location>
        <begin position="41"/>
        <end position="69"/>
    </location>
</feature>
<evidence type="ECO:0000313" key="3">
    <source>
        <dbReference type="Proteomes" id="UP000290572"/>
    </source>
</evidence>
<dbReference type="Proteomes" id="UP000290572">
    <property type="component" value="Unassembled WGS sequence"/>
</dbReference>
<feature type="compositionally biased region" description="Basic and acidic residues" evidence="1">
    <location>
        <begin position="1"/>
        <end position="13"/>
    </location>
</feature>